<dbReference type="SUPFAM" id="SSF51197">
    <property type="entry name" value="Clavaminate synthase-like"/>
    <property type="match status" value="1"/>
</dbReference>
<protein>
    <submittedName>
        <fullName evidence="7">Codeine O-demethylase</fullName>
    </submittedName>
</protein>
<dbReference type="GeneID" id="110789415"/>
<keyword evidence="4" id="KW-0560">Oxidoreductase</keyword>
<dbReference type="FunFam" id="2.60.120.330:FF:000079">
    <property type="entry name" value="Protein SRG1"/>
    <property type="match status" value="1"/>
</dbReference>
<evidence type="ECO:0000256" key="2">
    <source>
        <dbReference type="ARBA" id="ARBA00022723"/>
    </source>
</evidence>
<proteinExistence type="inferred from homology"/>
<dbReference type="InterPro" id="IPR044861">
    <property type="entry name" value="IPNS-like_FE2OG_OXY"/>
</dbReference>
<reference evidence="6" key="1">
    <citation type="journal article" date="2021" name="Nat. Commun.">
        <title>Genomic analyses provide insights into spinach domestication and the genetic basis of agronomic traits.</title>
        <authorList>
            <person name="Cai X."/>
            <person name="Sun X."/>
            <person name="Xu C."/>
            <person name="Sun H."/>
            <person name="Wang X."/>
            <person name="Ge C."/>
            <person name="Zhang Z."/>
            <person name="Wang Q."/>
            <person name="Fei Z."/>
            <person name="Jiao C."/>
            <person name="Wang Q."/>
        </authorList>
    </citation>
    <scope>NUCLEOTIDE SEQUENCE [LARGE SCALE GENOMIC DNA]</scope>
    <source>
        <strain evidence="6">cv. Varoflay</strain>
    </source>
</reference>
<dbReference type="PANTHER" id="PTHR47991">
    <property type="entry name" value="OXOGLUTARATE/IRON-DEPENDENT DIOXYGENASE"/>
    <property type="match status" value="1"/>
</dbReference>
<keyword evidence="6" id="KW-1185">Reference proteome</keyword>
<dbReference type="RefSeq" id="XP_021849765.1">
    <property type="nucleotide sequence ID" value="XM_021994073.2"/>
</dbReference>
<evidence type="ECO:0000256" key="4">
    <source>
        <dbReference type="RuleBase" id="RU003682"/>
    </source>
</evidence>
<dbReference type="Pfam" id="PF03171">
    <property type="entry name" value="2OG-FeII_Oxy"/>
    <property type="match status" value="1"/>
</dbReference>
<evidence type="ECO:0000313" key="7">
    <source>
        <dbReference type="RefSeq" id="XP_021849765.1"/>
    </source>
</evidence>
<dbReference type="Proteomes" id="UP000813463">
    <property type="component" value="Chromosome 2"/>
</dbReference>
<dbReference type="GO" id="GO:0016491">
    <property type="term" value="F:oxidoreductase activity"/>
    <property type="evidence" value="ECO:0007669"/>
    <property type="project" value="UniProtKB-KW"/>
</dbReference>
<evidence type="ECO:0000256" key="1">
    <source>
        <dbReference type="ARBA" id="ARBA00008056"/>
    </source>
</evidence>
<dbReference type="PROSITE" id="PS51471">
    <property type="entry name" value="FE2OG_OXY"/>
    <property type="match status" value="1"/>
</dbReference>
<dbReference type="Gene3D" id="2.60.120.330">
    <property type="entry name" value="B-lactam Antibiotic, Isopenicillin N Synthase, Chain"/>
    <property type="match status" value="1"/>
</dbReference>
<evidence type="ECO:0000313" key="6">
    <source>
        <dbReference type="Proteomes" id="UP000813463"/>
    </source>
</evidence>
<keyword evidence="3 4" id="KW-0408">Iron</keyword>
<dbReference type="Pfam" id="PF14226">
    <property type="entry name" value="DIOX_N"/>
    <property type="match status" value="1"/>
</dbReference>
<dbReference type="GO" id="GO:0046872">
    <property type="term" value="F:metal ion binding"/>
    <property type="evidence" value="ECO:0007669"/>
    <property type="project" value="UniProtKB-KW"/>
</dbReference>
<sequence length="342" mass="39467">MAQNGEEIIMGEKYKYCKDGYYQPLENSIAYMEPLLIDYSILISSSSSQEAKDELQKFKNALSSWGCFQLINHGIPRSLVDEIREVSRKFFGFPMEEKQKYAMLPEGTNGYEGGAVTKPTSKDQVLDWNEGINLTLFPEDRRQLHFWPENPPNFKKVFHEYSTRLTTIFDVLFELVVQSLNVDEEKFTNQYGKNKEINVRLNFYPKCPGIKQVLGLKPHADFSALTLLLQDEEGLQVLKDDQWFMVPVIPHALFLNLGDPVEIMSNGIYKSAVHRVVADTEKERLSIAAFWDSDRGKDIGPLDELVTDDRPQLYQRVSLKDYITKFVDYYQSGKRPISSLKF</sequence>
<name>A0A9R0JX56_SPIOL</name>
<comment type="similarity">
    <text evidence="1 4">Belongs to the iron/ascorbate-dependent oxidoreductase family.</text>
</comment>
<dbReference type="InterPro" id="IPR027443">
    <property type="entry name" value="IPNS-like_sf"/>
</dbReference>
<accession>A0A9R0JX56</accession>
<gene>
    <name evidence="7" type="primary">LOC110789415</name>
</gene>
<evidence type="ECO:0000259" key="5">
    <source>
        <dbReference type="PROSITE" id="PS51471"/>
    </source>
</evidence>
<evidence type="ECO:0000256" key="3">
    <source>
        <dbReference type="ARBA" id="ARBA00023004"/>
    </source>
</evidence>
<dbReference type="AlphaFoldDB" id="A0A9R0JX56"/>
<feature type="domain" description="Fe2OG dioxygenase" evidence="5">
    <location>
        <begin position="195"/>
        <end position="293"/>
    </location>
</feature>
<dbReference type="KEGG" id="soe:110789415"/>
<dbReference type="InterPro" id="IPR005123">
    <property type="entry name" value="Oxoglu/Fe-dep_dioxygenase_dom"/>
</dbReference>
<reference evidence="7" key="2">
    <citation type="submission" date="2025-08" db="UniProtKB">
        <authorList>
            <consortium name="RefSeq"/>
        </authorList>
    </citation>
    <scope>IDENTIFICATION</scope>
    <source>
        <tissue evidence="7">Leaf</tissue>
    </source>
</reference>
<dbReference type="InterPro" id="IPR026992">
    <property type="entry name" value="DIOX_N"/>
</dbReference>
<dbReference type="InterPro" id="IPR050295">
    <property type="entry name" value="Plant_2OG-oxidoreductases"/>
</dbReference>
<organism evidence="6 7">
    <name type="scientific">Spinacia oleracea</name>
    <name type="common">Spinach</name>
    <dbReference type="NCBI Taxonomy" id="3562"/>
    <lineage>
        <taxon>Eukaryota</taxon>
        <taxon>Viridiplantae</taxon>
        <taxon>Streptophyta</taxon>
        <taxon>Embryophyta</taxon>
        <taxon>Tracheophyta</taxon>
        <taxon>Spermatophyta</taxon>
        <taxon>Magnoliopsida</taxon>
        <taxon>eudicotyledons</taxon>
        <taxon>Gunneridae</taxon>
        <taxon>Pentapetalae</taxon>
        <taxon>Caryophyllales</taxon>
        <taxon>Chenopodiaceae</taxon>
        <taxon>Chenopodioideae</taxon>
        <taxon>Anserineae</taxon>
        <taxon>Spinacia</taxon>
    </lineage>
</organism>
<dbReference type="OrthoDB" id="288590at2759"/>
<keyword evidence="2 4" id="KW-0479">Metal-binding</keyword>